<evidence type="ECO:0000259" key="1">
    <source>
        <dbReference type="Pfam" id="PF06985"/>
    </source>
</evidence>
<dbReference type="PANTHER" id="PTHR24148">
    <property type="entry name" value="ANKYRIN REPEAT DOMAIN-CONTAINING PROTEIN 39 HOMOLOG-RELATED"/>
    <property type="match status" value="1"/>
</dbReference>
<reference evidence="2" key="1">
    <citation type="submission" date="2017-10" db="EMBL/GenBank/DDBJ databases">
        <authorList>
            <person name="Armitage A.D."/>
            <person name="Barbara D.J."/>
            <person name="Woodhall J.W."/>
            <person name="Sreenivasaprasad S."/>
            <person name="Lane C.R."/>
            <person name="Clarkson J.P."/>
            <person name="Harrison R.J."/>
        </authorList>
    </citation>
    <scope>NUCLEOTIDE SEQUENCE</scope>
    <source>
        <strain evidence="2">FERA 1164</strain>
    </source>
</reference>
<reference evidence="2" key="2">
    <citation type="journal article" date="2019" name="bioRxiv">
        <title>Genomics, evolutionary history and diagnostics of the Alternaria alternata species group including apple and Asian pear pathotypes.</title>
        <authorList>
            <person name="Armitage A.D."/>
            <person name="Cockerton H.M."/>
            <person name="Sreenivasaprasad S."/>
            <person name="Woodhall J.W."/>
            <person name="Lane C.R."/>
            <person name="Harrison R.J."/>
            <person name="Clarkson J.P."/>
        </authorList>
    </citation>
    <scope>NUCLEOTIDE SEQUENCE</scope>
    <source>
        <strain evidence="2">FERA 1164</strain>
    </source>
</reference>
<proteinExistence type="predicted"/>
<comment type="caution">
    <text evidence="2">The sequence shown here is derived from an EMBL/GenBank/DDBJ whole genome shotgun (WGS) entry which is preliminary data.</text>
</comment>
<organism evidence="2 3">
    <name type="scientific">Alternaria tenuissima</name>
    <dbReference type="NCBI Taxonomy" id="119927"/>
    <lineage>
        <taxon>Eukaryota</taxon>
        <taxon>Fungi</taxon>
        <taxon>Dikarya</taxon>
        <taxon>Ascomycota</taxon>
        <taxon>Pezizomycotina</taxon>
        <taxon>Dothideomycetes</taxon>
        <taxon>Pleosporomycetidae</taxon>
        <taxon>Pleosporales</taxon>
        <taxon>Pleosporineae</taxon>
        <taxon>Pleosporaceae</taxon>
        <taxon>Alternaria</taxon>
        <taxon>Alternaria sect. Alternaria</taxon>
        <taxon>Alternaria alternata complex</taxon>
    </lineage>
</organism>
<dbReference type="PANTHER" id="PTHR24148:SF80">
    <property type="entry name" value="HETEROKARYON INCOMPATIBILITY DOMAIN-CONTAINING PROTEIN"/>
    <property type="match status" value="1"/>
</dbReference>
<dbReference type="EMBL" id="PDXB01000007">
    <property type="protein sequence ID" value="RYN32727.1"/>
    <property type="molecule type" value="Genomic_DNA"/>
</dbReference>
<dbReference type="Pfam" id="PF06985">
    <property type="entry name" value="HET"/>
    <property type="match status" value="1"/>
</dbReference>
<evidence type="ECO:0000313" key="3">
    <source>
        <dbReference type="Proteomes" id="UP000292340"/>
    </source>
</evidence>
<accession>A0AB37WPT7</accession>
<gene>
    <name evidence="2" type="ORF">AA0115_g3872</name>
</gene>
<sequence>MPSRSVRHTVYEPLSSDAIRLLFVKPGFKDEPIECALITVANLAESPPYHALSYVWGESDDAASITCNGAEMVITKRLADTLIHLRRTPGWRSVVPWSKDHPLHSSKNAWKGFARSRHEQYQESEWEKESLLWIDALCIDQTNREERASQVKMMGKIYSCAAAVTIWLGAEDKQLPDSISKFDAESGVHISTYGRIPVLLSFIAQALRNVKRPQNRLASITPAENSLQRNGAYGFPKPNAPDWQIVRDFFTNPWFERVWVVQEAVLASKATVLIGDWEVDWAAIGDAASWFQTKGYALPAVLKYELQDQQDLLPVAKAVSVWKQCSSPGKQIALLDLLQAFRNRLATDPRDKVYATFGIATELADVEAHGFHQLLEPDYEKPVLDVYRDVARFLIIEHGSLDVLSDAGLPLEPSWPSWPSWVPDWRQNKASNTLTTMPSAKNHNASGNGSLSMGFSDNSAILSLEGIDVDHVAAYGHKLASYGFGYVTYQEEIDFVNMAWGLVEPSETASASNADKAVIRRFIQTLTAGQNNDPDFFGHALSWFAQHTQISRIASLLQRMPRASKQSADSGRFHEAFVRACVDRRFFMTRNGLMGIGPDAMKEGDIIAILFGGSVPYVVRTMDQNHKLVGECYVVGLINGEAMSTWKDEGSKRKVFDLL</sequence>
<dbReference type="Pfam" id="PF26639">
    <property type="entry name" value="Het-6_barrel"/>
    <property type="match status" value="1"/>
</dbReference>
<name>A0AB37WPT7_9PLEO</name>
<feature type="domain" description="Heterokaryon incompatibility" evidence="1">
    <location>
        <begin position="127"/>
        <end position="263"/>
    </location>
</feature>
<protein>
    <recommendedName>
        <fullName evidence="1">Heterokaryon incompatibility domain-containing protein</fullName>
    </recommendedName>
</protein>
<dbReference type="InterPro" id="IPR052895">
    <property type="entry name" value="HetReg/Transcr_Mod"/>
</dbReference>
<dbReference type="InterPro" id="IPR010730">
    <property type="entry name" value="HET"/>
</dbReference>
<dbReference type="Proteomes" id="UP000292340">
    <property type="component" value="Unassembled WGS sequence"/>
</dbReference>
<evidence type="ECO:0000313" key="2">
    <source>
        <dbReference type="EMBL" id="RYN32727.1"/>
    </source>
</evidence>
<dbReference type="AlphaFoldDB" id="A0AB37WPT7"/>